<dbReference type="OrthoDB" id="1094864at2"/>
<evidence type="ECO:0008006" key="3">
    <source>
        <dbReference type="Google" id="ProtNLM"/>
    </source>
</evidence>
<dbReference type="EMBL" id="CP011390">
    <property type="protein sequence ID" value="ANE53197.1"/>
    <property type="molecule type" value="Genomic_DNA"/>
</dbReference>
<evidence type="ECO:0000313" key="1">
    <source>
        <dbReference type="EMBL" id="ANE53197.1"/>
    </source>
</evidence>
<accession>A0A172U2I6</accession>
<dbReference type="STRING" id="1492898.SY85_24770"/>
<reference evidence="1 2" key="2">
    <citation type="journal article" date="2016" name="Int. J. Syst. Evol. Microbiol.">
        <title>Flavisolibacter tropicus sp. nov., isolated from tropical soil.</title>
        <authorList>
            <person name="Lee J.J."/>
            <person name="Kang M.S."/>
            <person name="Kim G.S."/>
            <person name="Lee C.S."/>
            <person name="Lim S."/>
            <person name="Lee J."/>
            <person name="Roh S.H."/>
            <person name="Kang H."/>
            <person name="Ha J.M."/>
            <person name="Bae S."/>
            <person name="Jung H.Y."/>
            <person name="Kim M.K."/>
        </authorList>
    </citation>
    <scope>NUCLEOTIDE SEQUENCE [LARGE SCALE GENOMIC DNA]</scope>
    <source>
        <strain evidence="1 2">LCS9</strain>
    </source>
</reference>
<organism evidence="1 2">
    <name type="scientific">Flavisolibacter tropicus</name>
    <dbReference type="NCBI Taxonomy" id="1492898"/>
    <lineage>
        <taxon>Bacteria</taxon>
        <taxon>Pseudomonadati</taxon>
        <taxon>Bacteroidota</taxon>
        <taxon>Chitinophagia</taxon>
        <taxon>Chitinophagales</taxon>
        <taxon>Chitinophagaceae</taxon>
        <taxon>Flavisolibacter</taxon>
    </lineage>
</organism>
<dbReference type="KEGG" id="fla:SY85_24770"/>
<keyword evidence="2" id="KW-1185">Reference proteome</keyword>
<dbReference type="Pfam" id="PF16132">
    <property type="entry name" value="DUF4843"/>
    <property type="match status" value="1"/>
</dbReference>
<dbReference type="Proteomes" id="UP000077177">
    <property type="component" value="Chromosome"/>
</dbReference>
<evidence type="ECO:0000313" key="2">
    <source>
        <dbReference type="Proteomes" id="UP000077177"/>
    </source>
</evidence>
<dbReference type="RefSeq" id="WP_066409075.1">
    <property type="nucleotide sequence ID" value="NZ_CP011390.1"/>
</dbReference>
<gene>
    <name evidence="1" type="ORF">SY85_24770</name>
</gene>
<dbReference type="AlphaFoldDB" id="A0A172U2I6"/>
<protein>
    <recommendedName>
        <fullName evidence="3">DUF4843 domain-containing protein</fullName>
    </recommendedName>
</protein>
<dbReference type="PROSITE" id="PS51257">
    <property type="entry name" value="PROKAR_LIPOPROTEIN"/>
    <property type="match status" value="1"/>
</dbReference>
<sequence>MRTVLQSLTGLLLGGMLFSSCAKKDIAIYSNDPRLFFQIPGSGSIALRDSLMYSFPAKPNVGEQDTLWFKACIMGETAPYDREIGIKINPSSTAREGEHFKFERKVLPADSFSVRLPLVVYRKGLKNTSVRLEIEVAENKDFKVGYERYKKAIFIWGDMFLKPDIWDKSNYKTAFGEFTQTRYAFILKACNITELPDPLNLPMLGYYNAMVRKALLDYNNTPGNTPLTDELGTVAFPIYSGIGGAG</sequence>
<dbReference type="InterPro" id="IPR032299">
    <property type="entry name" value="DUF4843"/>
</dbReference>
<reference evidence="2" key="1">
    <citation type="submission" date="2015-01" db="EMBL/GenBank/DDBJ databases">
        <title>Flavisolibacter sp./LCS9/ whole genome sequencing.</title>
        <authorList>
            <person name="Kim M.K."/>
            <person name="Srinivasan S."/>
            <person name="Lee J.-J."/>
        </authorList>
    </citation>
    <scope>NUCLEOTIDE SEQUENCE [LARGE SCALE GENOMIC DNA]</scope>
    <source>
        <strain evidence="2">LCS9</strain>
    </source>
</reference>
<proteinExistence type="predicted"/>
<name>A0A172U2I6_9BACT</name>